<name>A0A1K2HBV0_9NEIS</name>
<organism evidence="6 7">
    <name type="scientific">Chitinimonas taiwanensis DSM 18899</name>
    <dbReference type="NCBI Taxonomy" id="1121279"/>
    <lineage>
        <taxon>Bacteria</taxon>
        <taxon>Pseudomonadati</taxon>
        <taxon>Pseudomonadota</taxon>
        <taxon>Betaproteobacteria</taxon>
        <taxon>Neisseriales</taxon>
        <taxon>Chitinibacteraceae</taxon>
        <taxon>Chitinimonas</taxon>
    </lineage>
</organism>
<keyword evidence="4" id="KW-0663">Pyridoxal phosphate</keyword>
<evidence type="ECO:0000313" key="6">
    <source>
        <dbReference type="EMBL" id="SFZ74292.1"/>
    </source>
</evidence>
<dbReference type="Gene3D" id="3.90.1150.10">
    <property type="entry name" value="Aspartate Aminotransferase, domain 1"/>
    <property type="match status" value="1"/>
</dbReference>
<sequence length="368" mass="39830">MPATARSQLRQSCHTLYPGWTSPSPAEEFRAMADWCAQQQIEADRYGSGALIEDFEAKLASLLGKPAAVFLPSGVMAQLIAMQIWAERCGLRRFGQHPTSHLALHEEEAHAALLGLHAVPVGNRLRPLEAKDLAACRQPLASLIVELPIRHAGGQLPSWDALQALKATAAERGLPLHLDGARLWESQPFYARPHAEIVAGFASVYVSLYKGIGGLAGAVLAGDADFIAQARLWQRRFGGTLVQQSPYIVSAALRFDTRLAQMDACYRRAITLAEGLQGMAGLRINPATPQTNMCHLYFDAPAARVLAARDQIAGSDGHWLLGAVQDAEVPGWSYSELVVGDQLLALPNEVVLPRFARLLALAQQGENV</sequence>
<dbReference type="PANTHER" id="PTHR48097:SF9">
    <property type="entry name" value="L-THREONINE ALDOLASE"/>
    <property type="match status" value="1"/>
</dbReference>
<dbReference type="InterPro" id="IPR001597">
    <property type="entry name" value="ArAA_b-elim_lyase/Thr_aldolase"/>
</dbReference>
<dbReference type="Pfam" id="PF01212">
    <property type="entry name" value="Beta_elim_lyase"/>
    <property type="match status" value="1"/>
</dbReference>
<evidence type="ECO:0000259" key="5">
    <source>
        <dbReference type="Pfam" id="PF01212"/>
    </source>
</evidence>
<dbReference type="Proteomes" id="UP000186513">
    <property type="component" value="Unassembled WGS sequence"/>
</dbReference>
<evidence type="ECO:0000256" key="1">
    <source>
        <dbReference type="ARBA" id="ARBA00001933"/>
    </source>
</evidence>
<dbReference type="GO" id="GO:0005829">
    <property type="term" value="C:cytosol"/>
    <property type="evidence" value="ECO:0007669"/>
    <property type="project" value="TreeGrafter"/>
</dbReference>
<dbReference type="InterPro" id="IPR015424">
    <property type="entry name" value="PyrdxlP-dep_Trfase"/>
</dbReference>
<comment type="subunit">
    <text evidence="3">Homotetramer.</text>
</comment>
<dbReference type="STRING" id="1121279.SAMN02745887_01199"/>
<dbReference type="OrthoDB" id="9774495at2"/>
<evidence type="ECO:0000256" key="4">
    <source>
        <dbReference type="ARBA" id="ARBA00022898"/>
    </source>
</evidence>
<dbReference type="RefSeq" id="WP_072427911.1">
    <property type="nucleotide sequence ID" value="NZ_FPKR01000004.1"/>
</dbReference>
<protein>
    <submittedName>
        <fullName evidence="6">L-threonine aldolase</fullName>
    </submittedName>
</protein>
<dbReference type="GO" id="GO:0008732">
    <property type="term" value="F:L-allo-threonine aldolase activity"/>
    <property type="evidence" value="ECO:0007669"/>
    <property type="project" value="TreeGrafter"/>
</dbReference>
<dbReference type="AlphaFoldDB" id="A0A1K2HBV0"/>
<gene>
    <name evidence="6" type="ORF">SAMN02745887_01199</name>
</gene>
<dbReference type="InterPro" id="IPR015422">
    <property type="entry name" value="PyrdxlP-dep_Trfase_small"/>
</dbReference>
<dbReference type="SUPFAM" id="SSF53383">
    <property type="entry name" value="PLP-dependent transferases"/>
    <property type="match status" value="1"/>
</dbReference>
<feature type="domain" description="Aromatic amino acid beta-eliminating lyase/threonine aldolase" evidence="5">
    <location>
        <begin position="30"/>
        <end position="296"/>
    </location>
</feature>
<evidence type="ECO:0000256" key="2">
    <source>
        <dbReference type="ARBA" id="ARBA00006966"/>
    </source>
</evidence>
<dbReference type="GO" id="GO:0006567">
    <property type="term" value="P:L-threonine catabolic process"/>
    <property type="evidence" value="ECO:0007669"/>
    <property type="project" value="TreeGrafter"/>
</dbReference>
<reference evidence="6 7" key="1">
    <citation type="submission" date="2016-11" db="EMBL/GenBank/DDBJ databases">
        <authorList>
            <person name="Jaros S."/>
            <person name="Januszkiewicz K."/>
            <person name="Wedrychowicz H."/>
        </authorList>
    </citation>
    <scope>NUCLEOTIDE SEQUENCE [LARGE SCALE GENOMIC DNA]</scope>
    <source>
        <strain evidence="6 7">DSM 18899</strain>
    </source>
</reference>
<dbReference type="EMBL" id="FPKR01000004">
    <property type="protein sequence ID" value="SFZ74292.1"/>
    <property type="molecule type" value="Genomic_DNA"/>
</dbReference>
<dbReference type="Gene3D" id="3.40.640.10">
    <property type="entry name" value="Type I PLP-dependent aspartate aminotransferase-like (Major domain)"/>
    <property type="match status" value="1"/>
</dbReference>
<dbReference type="InterPro" id="IPR015421">
    <property type="entry name" value="PyrdxlP-dep_Trfase_major"/>
</dbReference>
<proteinExistence type="inferred from homology"/>
<accession>A0A1K2HBV0</accession>
<evidence type="ECO:0000256" key="3">
    <source>
        <dbReference type="ARBA" id="ARBA00011881"/>
    </source>
</evidence>
<comment type="cofactor">
    <cofactor evidence="1">
        <name>pyridoxal 5'-phosphate</name>
        <dbReference type="ChEBI" id="CHEBI:597326"/>
    </cofactor>
</comment>
<comment type="similarity">
    <text evidence="2">Belongs to the threonine aldolase family.</text>
</comment>
<keyword evidence="7" id="KW-1185">Reference proteome</keyword>
<dbReference type="PANTHER" id="PTHR48097">
    <property type="entry name" value="L-THREONINE ALDOLASE-RELATED"/>
    <property type="match status" value="1"/>
</dbReference>
<evidence type="ECO:0000313" key="7">
    <source>
        <dbReference type="Proteomes" id="UP000186513"/>
    </source>
</evidence>
<dbReference type="GO" id="GO:0006545">
    <property type="term" value="P:glycine biosynthetic process"/>
    <property type="evidence" value="ECO:0007669"/>
    <property type="project" value="TreeGrafter"/>
</dbReference>